<gene>
    <name evidence="5" type="ORF">SAMN05443637_108209</name>
</gene>
<dbReference type="CDD" id="cd03293">
    <property type="entry name" value="ABC_NrtD_SsuB_transporters"/>
    <property type="match status" value="1"/>
</dbReference>
<evidence type="ECO:0000256" key="2">
    <source>
        <dbReference type="ARBA" id="ARBA00022741"/>
    </source>
</evidence>
<dbReference type="OrthoDB" id="4310860at2"/>
<dbReference type="SUPFAM" id="SSF52540">
    <property type="entry name" value="P-loop containing nucleoside triphosphate hydrolases"/>
    <property type="match status" value="1"/>
</dbReference>
<keyword evidence="3 5" id="KW-0067">ATP-binding</keyword>
<dbReference type="GO" id="GO:0005524">
    <property type="term" value="F:ATP binding"/>
    <property type="evidence" value="ECO:0007669"/>
    <property type="project" value="UniProtKB-KW"/>
</dbReference>
<proteinExistence type="predicted"/>
<name>A0A1M6TRU5_PSETH</name>
<feature type="domain" description="ABC transporter" evidence="4">
    <location>
        <begin position="9"/>
        <end position="240"/>
    </location>
</feature>
<accession>A0A1M6TRU5</accession>
<organism evidence="5 6">
    <name type="scientific">Pseudonocardia thermophila</name>
    <dbReference type="NCBI Taxonomy" id="1848"/>
    <lineage>
        <taxon>Bacteria</taxon>
        <taxon>Bacillati</taxon>
        <taxon>Actinomycetota</taxon>
        <taxon>Actinomycetes</taxon>
        <taxon>Pseudonocardiales</taxon>
        <taxon>Pseudonocardiaceae</taxon>
        <taxon>Pseudonocardia</taxon>
    </lineage>
</organism>
<keyword evidence="2" id="KW-0547">Nucleotide-binding</keyword>
<dbReference type="PANTHER" id="PTHR42788">
    <property type="entry name" value="TAURINE IMPORT ATP-BINDING PROTEIN-RELATED"/>
    <property type="match status" value="1"/>
</dbReference>
<dbReference type="EMBL" id="FRAP01000008">
    <property type="protein sequence ID" value="SHK59619.1"/>
    <property type="molecule type" value="Genomic_DNA"/>
</dbReference>
<dbReference type="SMART" id="SM00382">
    <property type="entry name" value="AAA"/>
    <property type="match status" value="1"/>
</dbReference>
<evidence type="ECO:0000256" key="1">
    <source>
        <dbReference type="ARBA" id="ARBA00022448"/>
    </source>
</evidence>
<dbReference type="GO" id="GO:0016887">
    <property type="term" value="F:ATP hydrolysis activity"/>
    <property type="evidence" value="ECO:0007669"/>
    <property type="project" value="InterPro"/>
</dbReference>
<dbReference type="PROSITE" id="PS50893">
    <property type="entry name" value="ABC_TRANSPORTER_2"/>
    <property type="match status" value="1"/>
</dbReference>
<evidence type="ECO:0000313" key="6">
    <source>
        <dbReference type="Proteomes" id="UP000184363"/>
    </source>
</evidence>
<dbReference type="InterPro" id="IPR027417">
    <property type="entry name" value="P-loop_NTPase"/>
</dbReference>
<dbReference type="InterPro" id="IPR003439">
    <property type="entry name" value="ABC_transporter-like_ATP-bd"/>
</dbReference>
<dbReference type="InterPro" id="IPR003593">
    <property type="entry name" value="AAA+_ATPase"/>
</dbReference>
<dbReference type="RefSeq" id="WP_073457298.1">
    <property type="nucleotide sequence ID" value="NZ_FRAP01000008.1"/>
</dbReference>
<protein>
    <submittedName>
        <fullName evidence="5">NitT/TauT family transport system ATP-binding protein</fullName>
    </submittedName>
</protein>
<sequence length="267" mass="29619">MSIPREPLIELVGVSRSFGRGAGRVVAVRDLDLTVGEGEIITVVGPSGCGKSTLLNMLARLDEPDAGELRFRGRPAAEADVEIGYVTQSDSLFPWRTLLANVEYPLEIRGVPKAERRERAMALLARVGLAGFENHLPRQLSGGMRQRGNIVRALVYEPDIVLMDEPFGALDAQTRLLQQRQLQDICAEERTTVVFITHDLQEAILLGDRVVVMTARPGSIKLVREVGIDRPRDLDHIHEQPRFQHLVTELWDALRDEVLRAAPAVAS</sequence>
<keyword evidence="1" id="KW-0813">Transport</keyword>
<evidence type="ECO:0000256" key="3">
    <source>
        <dbReference type="ARBA" id="ARBA00022840"/>
    </source>
</evidence>
<dbReference type="Proteomes" id="UP000184363">
    <property type="component" value="Unassembled WGS sequence"/>
</dbReference>
<dbReference type="AlphaFoldDB" id="A0A1M6TRU5"/>
<reference evidence="5 6" key="1">
    <citation type="submission" date="2016-11" db="EMBL/GenBank/DDBJ databases">
        <authorList>
            <person name="Jaros S."/>
            <person name="Januszkiewicz K."/>
            <person name="Wedrychowicz H."/>
        </authorList>
    </citation>
    <scope>NUCLEOTIDE SEQUENCE [LARGE SCALE GENOMIC DNA]</scope>
    <source>
        <strain evidence="5 6">DSM 43832</strain>
    </source>
</reference>
<dbReference type="STRING" id="1848.SAMN05443637_108209"/>
<dbReference type="InterPro" id="IPR050166">
    <property type="entry name" value="ABC_transporter_ATP-bind"/>
</dbReference>
<evidence type="ECO:0000259" key="4">
    <source>
        <dbReference type="PROSITE" id="PS50893"/>
    </source>
</evidence>
<keyword evidence="6" id="KW-1185">Reference proteome</keyword>
<dbReference type="Pfam" id="PF00005">
    <property type="entry name" value="ABC_tran"/>
    <property type="match status" value="1"/>
</dbReference>
<dbReference type="Gene3D" id="3.40.50.300">
    <property type="entry name" value="P-loop containing nucleotide triphosphate hydrolases"/>
    <property type="match status" value="1"/>
</dbReference>
<dbReference type="PANTHER" id="PTHR42788:SF13">
    <property type="entry name" value="ALIPHATIC SULFONATES IMPORT ATP-BINDING PROTEIN SSUB"/>
    <property type="match status" value="1"/>
</dbReference>
<evidence type="ECO:0000313" key="5">
    <source>
        <dbReference type="EMBL" id="SHK59619.1"/>
    </source>
</evidence>